<dbReference type="Gene3D" id="3.30.70.1230">
    <property type="entry name" value="Nucleotide cyclase"/>
    <property type="match status" value="1"/>
</dbReference>
<comment type="caution">
    <text evidence="1">The sequence shown here is derived from an EMBL/GenBank/DDBJ whole genome shotgun (WGS) entry which is preliminary data.</text>
</comment>
<proteinExistence type="predicted"/>
<dbReference type="InterPro" id="IPR029787">
    <property type="entry name" value="Nucleotide_cyclase"/>
</dbReference>
<dbReference type="RefSeq" id="WP_220035851.1">
    <property type="nucleotide sequence ID" value="NZ_JACIBU010000001.1"/>
</dbReference>
<organism evidence="1 2">
    <name type="scientific">Modestobacter versicolor</name>
    <dbReference type="NCBI Taxonomy" id="429133"/>
    <lineage>
        <taxon>Bacteria</taxon>
        <taxon>Bacillati</taxon>
        <taxon>Actinomycetota</taxon>
        <taxon>Actinomycetes</taxon>
        <taxon>Geodermatophilales</taxon>
        <taxon>Geodermatophilaceae</taxon>
        <taxon>Modestobacter</taxon>
    </lineage>
</organism>
<protein>
    <submittedName>
        <fullName evidence="1">Class 3 adenylate cyclase</fullName>
    </submittedName>
</protein>
<dbReference type="GO" id="GO:0009190">
    <property type="term" value="P:cyclic nucleotide biosynthetic process"/>
    <property type="evidence" value="ECO:0007669"/>
    <property type="project" value="InterPro"/>
</dbReference>
<dbReference type="GO" id="GO:0035556">
    <property type="term" value="P:intracellular signal transduction"/>
    <property type="evidence" value="ECO:0007669"/>
    <property type="project" value="InterPro"/>
</dbReference>
<dbReference type="CDD" id="cd07302">
    <property type="entry name" value="CHD"/>
    <property type="match status" value="1"/>
</dbReference>
<dbReference type="Proteomes" id="UP000580718">
    <property type="component" value="Unassembled WGS sequence"/>
</dbReference>
<gene>
    <name evidence="1" type="ORF">FHX36_001960</name>
</gene>
<dbReference type="EMBL" id="JACIBU010000001">
    <property type="protein sequence ID" value="MBB3676225.1"/>
    <property type="molecule type" value="Genomic_DNA"/>
</dbReference>
<name>A0A839Y097_9ACTN</name>
<evidence type="ECO:0000313" key="1">
    <source>
        <dbReference type="EMBL" id="MBB3676225.1"/>
    </source>
</evidence>
<sequence length="236" mass="25495">MALHDEILTSTNDILSVPWNERAGQVVPQTDDVVMKNGAVRVTATYLYADMADSSGLAQSVADVVAARVMRSYVHMAVKVIRSRGGEIRSFDGDRVMGIFIGDAKNTNAVRAALGINYYVSQHLRASIKSTLPSTEKAGWTLHHGIGIDTGEALIVRGGARDNSDLISVGSAPNAAAKLSDLRSQGPTFISDGVFNHLRDDTKVHADGRERFTYIGIENVGGKSISVYGSSWYWRP</sequence>
<dbReference type="AlphaFoldDB" id="A0A839Y097"/>
<reference evidence="1 2" key="1">
    <citation type="submission" date="2020-08" db="EMBL/GenBank/DDBJ databases">
        <title>Sequencing the genomes of 1000 actinobacteria strains.</title>
        <authorList>
            <person name="Klenk H.-P."/>
        </authorList>
    </citation>
    <scope>NUCLEOTIDE SEQUENCE [LARGE SCALE GENOMIC DNA]</scope>
    <source>
        <strain evidence="1 2">DSM 16678</strain>
    </source>
</reference>
<dbReference type="SUPFAM" id="SSF55073">
    <property type="entry name" value="Nucleotide cyclase"/>
    <property type="match status" value="1"/>
</dbReference>
<dbReference type="GO" id="GO:0004016">
    <property type="term" value="F:adenylate cyclase activity"/>
    <property type="evidence" value="ECO:0007669"/>
    <property type="project" value="UniProtKB-ARBA"/>
</dbReference>
<accession>A0A839Y097</accession>
<evidence type="ECO:0000313" key="2">
    <source>
        <dbReference type="Proteomes" id="UP000580718"/>
    </source>
</evidence>
<dbReference type="InterPro" id="IPR001054">
    <property type="entry name" value="A/G_cyclase"/>
</dbReference>